<dbReference type="PANTHER" id="PTHR24394">
    <property type="entry name" value="ZINC FINGER PROTEIN"/>
    <property type="match status" value="1"/>
</dbReference>
<evidence type="ECO:0000256" key="9">
    <source>
        <dbReference type="ARBA" id="ARBA00023163"/>
    </source>
</evidence>
<dbReference type="PROSITE" id="PS50097">
    <property type="entry name" value="BTB"/>
    <property type="match status" value="1"/>
</dbReference>
<dbReference type="Pfam" id="PF00096">
    <property type="entry name" value="zf-C2H2"/>
    <property type="match status" value="9"/>
</dbReference>
<evidence type="ECO:0000256" key="8">
    <source>
        <dbReference type="ARBA" id="ARBA00023125"/>
    </source>
</evidence>
<dbReference type="InterPro" id="IPR036236">
    <property type="entry name" value="Znf_C2H2_sf"/>
</dbReference>
<dbReference type="GO" id="GO:0005634">
    <property type="term" value="C:nucleus"/>
    <property type="evidence" value="ECO:0007669"/>
    <property type="project" value="UniProtKB-SubCell"/>
</dbReference>
<dbReference type="FunFam" id="3.30.160.60:FF:000996">
    <property type="entry name" value="Zinc finger protein 181"/>
    <property type="match status" value="1"/>
</dbReference>
<dbReference type="Pfam" id="PF00651">
    <property type="entry name" value="BTB"/>
    <property type="match status" value="1"/>
</dbReference>
<proteinExistence type="inferred from homology"/>
<feature type="region of interest" description="Disordered" evidence="12">
    <location>
        <begin position="1139"/>
        <end position="1205"/>
    </location>
</feature>
<evidence type="ECO:0000256" key="7">
    <source>
        <dbReference type="ARBA" id="ARBA00023015"/>
    </source>
</evidence>
<keyword evidence="9" id="KW-0804">Transcription</keyword>
<evidence type="ECO:0000313" key="16">
    <source>
        <dbReference type="Proteomes" id="UP000235965"/>
    </source>
</evidence>
<dbReference type="GO" id="GO:0042802">
    <property type="term" value="F:identical protein binding"/>
    <property type="evidence" value="ECO:0007669"/>
    <property type="project" value="UniProtKB-ARBA"/>
</dbReference>
<evidence type="ECO:0000259" key="13">
    <source>
        <dbReference type="PROSITE" id="PS50097"/>
    </source>
</evidence>
<dbReference type="FunFam" id="3.30.160.60:FF:000012">
    <property type="entry name" value="RB-associated KRAB zinc finger protein-like"/>
    <property type="match status" value="1"/>
</dbReference>
<keyword evidence="7" id="KW-0805">Transcription regulation</keyword>
<dbReference type="GO" id="GO:0008270">
    <property type="term" value="F:zinc ion binding"/>
    <property type="evidence" value="ECO:0007669"/>
    <property type="project" value="UniProtKB-KW"/>
</dbReference>
<reference evidence="15 16" key="1">
    <citation type="submission" date="2017-12" db="EMBL/GenBank/DDBJ databases">
        <title>Hemimetabolous genomes reveal molecular basis of termite eusociality.</title>
        <authorList>
            <person name="Harrison M.C."/>
            <person name="Jongepier E."/>
            <person name="Robertson H.M."/>
            <person name="Arning N."/>
            <person name="Bitard-Feildel T."/>
            <person name="Chao H."/>
            <person name="Childers C.P."/>
            <person name="Dinh H."/>
            <person name="Doddapaneni H."/>
            <person name="Dugan S."/>
            <person name="Gowin J."/>
            <person name="Greiner C."/>
            <person name="Han Y."/>
            <person name="Hu H."/>
            <person name="Hughes D.S.T."/>
            <person name="Huylmans A.-K."/>
            <person name="Kemena C."/>
            <person name="Kremer L.P.M."/>
            <person name="Lee S.L."/>
            <person name="Lopez-Ezquerra A."/>
            <person name="Mallet L."/>
            <person name="Monroy-Kuhn J.M."/>
            <person name="Moser A."/>
            <person name="Murali S.C."/>
            <person name="Muzny D.M."/>
            <person name="Otani S."/>
            <person name="Piulachs M.-D."/>
            <person name="Poelchau M."/>
            <person name="Qu J."/>
            <person name="Schaub F."/>
            <person name="Wada-Katsumata A."/>
            <person name="Worley K.C."/>
            <person name="Xie Q."/>
            <person name="Ylla G."/>
            <person name="Poulsen M."/>
            <person name="Gibbs R.A."/>
            <person name="Schal C."/>
            <person name="Richards S."/>
            <person name="Belles X."/>
            <person name="Korb J."/>
            <person name="Bornberg-Bauer E."/>
        </authorList>
    </citation>
    <scope>NUCLEOTIDE SEQUENCE [LARGE SCALE GENOMIC DNA]</scope>
    <source>
        <tissue evidence="15">Whole body</tissue>
    </source>
</reference>
<evidence type="ECO:0000256" key="11">
    <source>
        <dbReference type="PROSITE-ProRule" id="PRU00042"/>
    </source>
</evidence>
<evidence type="ECO:0000256" key="4">
    <source>
        <dbReference type="ARBA" id="ARBA00022737"/>
    </source>
</evidence>
<comment type="similarity">
    <text evidence="2">Belongs to the krueppel C2H2-type zinc-finger protein family.</text>
</comment>
<feature type="compositionally biased region" description="Basic and acidic residues" evidence="12">
    <location>
        <begin position="760"/>
        <end position="770"/>
    </location>
</feature>
<feature type="domain" description="C2H2-type" evidence="14">
    <location>
        <begin position="908"/>
        <end position="935"/>
    </location>
</feature>
<dbReference type="PANTHER" id="PTHR24394:SF48">
    <property type="entry name" value="ZINC FINGER PROTEIN 771"/>
    <property type="match status" value="1"/>
</dbReference>
<feature type="domain" description="C2H2-type" evidence="14">
    <location>
        <begin position="1022"/>
        <end position="1049"/>
    </location>
</feature>
<feature type="domain" description="BTB" evidence="13">
    <location>
        <begin position="31"/>
        <end position="97"/>
    </location>
</feature>
<dbReference type="SMART" id="SM00225">
    <property type="entry name" value="BTB"/>
    <property type="match status" value="1"/>
</dbReference>
<evidence type="ECO:0000313" key="15">
    <source>
        <dbReference type="EMBL" id="PNF30945.1"/>
    </source>
</evidence>
<evidence type="ECO:0000256" key="12">
    <source>
        <dbReference type="SAM" id="MobiDB-lite"/>
    </source>
</evidence>
<feature type="compositionally biased region" description="Polar residues" evidence="12">
    <location>
        <begin position="715"/>
        <end position="731"/>
    </location>
</feature>
<evidence type="ECO:0000256" key="1">
    <source>
        <dbReference type="ARBA" id="ARBA00004123"/>
    </source>
</evidence>
<dbReference type="FunFam" id="3.30.160.60:FF:000045">
    <property type="entry name" value="ZFP69 zinc finger protein B"/>
    <property type="match status" value="1"/>
</dbReference>
<keyword evidence="3" id="KW-0479">Metal-binding</keyword>
<evidence type="ECO:0000256" key="10">
    <source>
        <dbReference type="ARBA" id="ARBA00023242"/>
    </source>
</evidence>
<dbReference type="PROSITE" id="PS50157">
    <property type="entry name" value="ZINC_FINGER_C2H2_2"/>
    <property type="match status" value="10"/>
</dbReference>
<evidence type="ECO:0000256" key="6">
    <source>
        <dbReference type="ARBA" id="ARBA00022833"/>
    </source>
</evidence>
<feature type="domain" description="C2H2-type" evidence="14">
    <location>
        <begin position="936"/>
        <end position="963"/>
    </location>
</feature>
<evidence type="ECO:0000256" key="3">
    <source>
        <dbReference type="ARBA" id="ARBA00022723"/>
    </source>
</evidence>
<name>A0A2J7QQT2_9NEOP</name>
<dbReference type="Proteomes" id="UP000235965">
    <property type="component" value="Unassembled WGS sequence"/>
</dbReference>
<sequence>MDASNLQVRWKHHQMGVMDYLRQLLVSEVFVDVTLCCQNKRFKAHRILLSACSSYLQQVLVEHLASDHVTIILPDIHPEDMQWLLDFMYTGAVAVPRRRLSSFLQAAEALHIKVLTDVAQLQKGSESDSVVCIPACSPALDIKVTNLPNFQNHLITSDIDACYINPYDLTGDFKQSACHDDATNQTDSSNKQSFKPVTMDRKSRVFKCSVDNSSYTQISGQNPAESNRNSCKVSLNTSSLQDGLSEGERTQEGTKTKGCTECEGSSSKGVRVLNSGRNTRIIPNSIEENKMSAECTSGNVVLPYSEKPLHDKSSYDNTDVVGNLNTNHRAAPSAANHSCKSLKMPLADREYSRDTIVPCAEGDSLSQYGLKLTSNSDLHIVHKGNSKIISPNNLCSEYGQDTRVIVESPLRNESRSFREENSEQYDLHLQRLLQWPKPLPSLMPISTNNYNYSGQIAPGYLIRDGKINGYMTHATRPEDRKDLLPQHPQNMKDTIPNIEPEHQADVMTAGENFLKAHRRGRNVWLSGRDKQLQLNGQRSVSDCKPSRGLAQRMPRLSPIVPPSPWTQHHRPPCATPVALPPRGGAMGFSWITSKQAFSPVQRFVHQTTPPDHQLPLGDTARPPSTVQVHSPNPNGNTDTGSSPSHTEHLQRPANSDDNTGYDQVPSLGKRASESLDVFCKLKERRLQDFYREQRTIDLRSGGNVTQSKEDEVASDLTTKSSLPNRSSPSGYQKMTMSLQEKLKPLPEPKLSNCDERLSYEENVKEDDNKNLTENCDTEEINSEQNNSVSIDEVAEHERKEEGQGQVQGDCDVPVPRDTARTVFTKNDNNNNNNNDLTRECAQTAPIAKSHGCEDCGKFFSRRQLLLQHRRIHTGERPYSCADCGRQFTQRGHWSTHQKLHEPARRPEHACPSCGKAFVTRASLKVHLRTHTGEKPFQCGECGKQFSQLRNYKYHRSVHEGTREFAATCPECGKYFNDRGYLSSHMKIHRNRKEYGCQYCGKSFNQRVAYNMHVRIHTGERPHSCPHCNKSFSRKMLLKQHLRIHTGEKPFACSVCGKAFADRSNMTLHMRLHSGIKPYSCQLCAKAFTKKHHLKTHLNYHTGTKPYSCSKCGLRFSQSSNMRTHFKKCTSTGIANAETPVNKTETTTAQDKENSGATSPSSSPGRSDVTMTSARSSSAVITPPHSDESSCGSADIARNAIEVQPA</sequence>
<organism evidence="15 16">
    <name type="scientific">Cryptotermes secundus</name>
    <dbReference type="NCBI Taxonomy" id="105785"/>
    <lineage>
        <taxon>Eukaryota</taxon>
        <taxon>Metazoa</taxon>
        <taxon>Ecdysozoa</taxon>
        <taxon>Arthropoda</taxon>
        <taxon>Hexapoda</taxon>
        <taxon>Insecta</taxon>
        <taxon>Pterygota</taxon>
        <taxon>Neoptera</taxon>
        <taxon>Polyneoptera</taxon>
        <taxon>Dictyoptera</taxon>
        <taxon>Blattodea</taxon>
        <taxon>Blattoidea</taxon>
        <taxon>Termitoidae</taxon>
        <taxon>Kalotermitidae</taxon>
        <taxon>Cryptotermitinae</taxon>
        <taxon>Cryptotermes</taxon>
    </lineage>
</organism>
<keyword evidence="8" id="KW-0238">DNA-binding</keyword>
<keyword evidence="10" id="KW-0539">Nucleus</keyword>
<dbReference type="GO" id="GO:0003677">
    <property type="term" value="F:DNA binding"/>
    <property type="evidence" value="ECO:0007669"/>
    <property type="project" value="UniProtKB-KW"/>
</dbReference>
<dbReference type="GO" id="GO:0048598">
    <property type="term" value="P:embryonic morphogenesis"/>
    <property type="evidence" value="ECO:0007669"/>
    <property type="project" value="UniProtKB-ARBA"/>
</dbReference>
<evidence type="ECO:0000256" key="5">
    <source>
        <dbReference type="ARBA" id="ARBA00022771"/>
    </source>
</evidence>
<feature type="compositionally biased region" description="Polar residues" evidence="12">
    <location>
        <begin position="652"/>
        <end position="661"/>
    </location>
</feature>
<dbReference type="FunFam" id="3.30.160.60:FF:000508">
    <property type="entry name" value="Myeloid zinc finger 1"/>
    <property type="match status" value="1"/>
</dbReference>
<feature type="region of interest" description="Disordered" evidence="12">
    <location>
        <begin position="236"/>
        <end position="267"/>
    </location>
</feature>
<dbReference type="SMART" id="SM00355">
    <property type="entry name" value="ZnF_C2H2"/>
    <property type="match status" value="10"/>
</dbReference>
<dbReference type="CDD" id="cd18315">
    <property type="entry name" value="BTB_POZ_BAB-like"/>
    <property type="match status" value="1"/>
</dbReference>
<feature type="region of interest" description="Disordered" evidence="12">
    <location>
        <begin position="700"/>
        <end position="731"/>
    </location>
</feature>
<dbReference type="EMBL" id="NEVH01012082">
    <property type="protein sequence ID" value="PNF30945.1"/>
    <property type="molecule type" value="Genomic_DNA"/>
</dbReference>
<dbReference type="InterPro" id="IPR011333">
    <property type="entry name" value="SKP1/BTB/POZ_sf"/>
</dbReference>
<feature type="domain" description="C2H2-type" evidence="14">
    <location>
        <begin position="850"/>
        <end position="877"/>
    </location>
</feature>
<keyword evidence="16" id="KW-1185">Reference proteome</keyword>
<feature type="domain" description="C2H2-type" evidence="14">
    <location>
        <begin position="1050"/>
        <end position="1077"/>
    </location>
</feature>
<evidence type="ECO:0000259" key="14">
    <source>
        <dbReference type="PROSITE" id="PS50157"/>
    </source>
</evidence>
<feature type="domain" description="C2H2-type" evidence="14">
    <location>
        <begin position="1106"/>
        <end position="1139"/>
    </location>
</feature>
<dbReference type="OrthoDB" id="6077919at2759"/>
<feature type="domain" description="C2H2-type" evidence="14">
    <location>
        <begin position="1078"/>
        <end position="1105"/>
    </location>
</feature>
<feature type="region of interest" description="Disordered" evidence="12">
    <location>
        <begin position="606"/>
        <end position="668"/>
    </location>
</feature>
<dbReference type="InterPro" id="IPR000210">
    <property type="entry name" value="BTB/POZ_dom"/>
</dbReference>
<dbReference type="Gene3D" id="3.30.160.60">
    <property type="entry name" value="Classic Zinc Finger"/>
    <property type="match status" value="10"/>
</dbReference>
<feature type="domain" description="C2H2-type" evidence="14">
    <location>
        <begin position="994"/>
        <end position="1021"/>
    </location>
</feature>
<feature type="compositionally biased region" description="Basic and acidic residues" evidence="12">
    <location>
        <begin position="246"/>
        <end position="260"/>
    </location>
</feature>
<feature type="compositionally biased region" description="Polar residues" evidence="12">
    <location>
        <begin position="622"/>
        <end position="644"/>
    </location>
</feature>
<comment type="subcellular location">
    <subcellularLocation>
        <location evidence="1">Nucleus</location>
    </subcellularLocation>
</comment>
<dbReference type="PROSITE" id="PS00028">
    <property type="entry name" value="ZINC_FINGER_C2H2_1"/>
    <property type="match status" value="9"/>
</dbReference>
<dbReference type="SUPFAM" id="SSF57667">
    <property type="entry name" value="beta-beta-alpha zinc fingers"/>
    <property type="match status" value="5"/>
</dbReference>
<keyword evidence="4" id="KW-0677">Repeat</keyword>
<dbReference type="STRING" id="105785.A0A2J7QQT2"/>
<dbReference type="FunFam" id="3.30.160.60:FF:002343">
    <property type="entry name" value="Zinc finger protein 33A"/>
    <property type="match status" value="2"/>
</dbReference>
<dbReference type="FunFam" id="3.30.160.60:FF:001465">
    <property type="entry name" value="Zinc finger protein 560"/>
    <property type="match status" value="1"/>
</dbReference>
<dbReference type="FunFam" id="3.30.160.60:FF:000624">
    <property type="entry name" value="zinc finger protein 697"/>
    <property type="match status" value="1"/>
</dbReference>
<evidence type="ECO:0000256" key="2">
    <source>
        <dbReference type="ARBA" id="ARBA00006991"/>
    </source>
</evidence>
<feature type="domain" description="C2H2-type" evidence="14">
    <location>
        <begin position="966"/>
        <end position="993"/>
    </location>
</feature>
<keyword evidence="5 11" id="KW-0863">Zinc-finger</keyword>
<dbReference type="GO" id="GO:0000981">
    <property type="term" value="F:DNA-binding transcription factor activity, RNA polymerase II-specific"/>
    <property type="evidence" value="ECO:0007669"/>
    <property type="project" value="TreeGrafter"/>
</dbReference>
<dbReference type="AlphaFoldDB" id="A0A2J7QQT2"/>
<gene>
    <name evidence="15" type="primary">ZG57_4</name>
    <name evidence="15" type="ORF">B7P43_G02058</name>
</gene>
<dbReference type="SUPFAM" id="SSF54695">
    <property type="entry name" value="POZ domain"/>
    <property type="match status" value="1"/>
</dbReference>
<keyword evidence="6" id="KW-0862">Zinc</keyword>
<dbReference type="InterPro" id="IPR013087">
    <property type="entry name" value="Znf_C2H2_type"/>
</dbReference>
<dbReference type="InParanoid" id="A0A2J7QQT2"/>
<dbReference type="FunFam" id="3.30.160.60:FF:000100">
    <property type="entry name" value="Zinc finger 45-like"/>
    <property type="match status" value="1"/>
</dbReference>
<protein>
    <submittedName>
        <fullName evidence="15">Gastrula zinc finger protein XlCGF57.1</fullName>
    </submittedName>
</protein>
<comment type="caution">
    <text evidence="15">The sequence shown here is derived from an EMBL/GenBank/DDBJ whole genome shotgun (WGS) entry which is preliminary data.</text>
</comment>
<accession>A0A2J7QQT2</accession>
<feature type="compositionally biased region" description="Polar residues" evidence="12">
    <location>
        <begin position="1139"/>
        <end position="1179"/>
    </location>
</feature>
<dbReference type="Gene3D" id="3.30.710.10">
    <property type="entry name" value="Potassium Channel Kv1.1, Chain A"/>
    <property type="match status" value="1"/>
</dbReference>
<feature type="region of interest" description="Disordered" evidence="12">
    <location>
        <begin position="760"/>
        <end position="786"/>
    </location>
</feature>
<dbReference type="FunFam" id="3.30.160.60:FF:000446">
    <property type="entry name" value="Zinc finger protein"/>
    <property type="match status" value="1"/>
</dbReference>
<dbReference type="GO" id="GO:0000122">
    <property type="term" value="P:negative regulation of transcription by RNA polymerase II"/>
    <property type="evidence" value="ECO:0007669"/>
    <property type="project" value="UniProtKB-ARBA"/>
</dbReference>
<feature type="domain" description="C2H2-type" evidence="14">
    <location>
        <begin position="878"/>
        <end position="905"/>
    </location>
</feature>